<dbReference type="AlphaFoldDB" id="A0ABC8Y0J3"/>
<dbReference type="GO" id="GO:0008270">
    <property type="term" value="F:zinc ion binding"/>
    <property type="evidence" value="ECO:0007669"/>
    <property type="project" value="UniProtKB-KW"/>
</dbReference>
<dbReference type="InterPro" id="IPR013083">
    <property type="entry name" value="Znf_RING/FYVE/PHD"/>
</dbReference>
<feature type="compositionally biased region" description="Polar residues" evidence="3">
    <location>
        <begin position="583"/>
        <end position="593"/>
    </location>
</feature>
<feature type="domain" description="VWFA" evidence="5">
    <location>
        <begin position="144"/>
        <end position="328"/>
    </location>
</feature>
<dbReference type="SUPFAM" id="SSF57850">
    <property type="entry name" value="RING/U-box"/>
    <property type="match status" value="1"/>
</dbReference>
<evidence type="ECO:0000313" key="7">
    <source>
        <dbReference type="Proteomes" id="UP001497457"/>
    </source>
</evidence>
<dbReference type="Pfam" id="PF00092">
    <property type="entry name" value="VWA"/>
    <property type="match status" value="1"/>
</dbReference>
<dbReference type="Pfam" id="PF17123">
    <property type="entry name" value="zf-RING_11"/>
    <property type="match status" value="1"/>
</dbReference>
<dbReference type="CDD" id="cd01466">
    <property type="entry name" value="vWA_C3HC4_type"/>
    <property type="match status" value="1"/>
</dbReference>
<evidence type="ECO:0000259" key="4">
    <source>
        <dbReference type="PROSITE" id="PS50089"/>
    </source>
</evidence>
<name>A0ABC8Y0J3_9POAL</name>
<organism evidence="6 7">
    <name type="scientific">Urochloa decumbens</name>
    <dbReference type="NCBI Taxonomy" id="240449"/>
    <lineage>
        <taxon>Eukaryota</taxon>
        <taxon>Viridiplantae</taxon>
        <taxon>Streptophyta</taxon>
        <taxon>Embryophyta</taxon>
        <taxon>Tracheophyta</taxon>
        <taxon>Spermatophyta</taxon>
        <taxon>Magnoliopsida</taxon>
        <taxon>Liliopsida</taxon>
        <taxon>Poales</taxon>
        <taxon>Poaceae</taxon>
        <taxon>PACMAD clade</taxon>
        <taxon>Panicoideae</taxon>
        <taxon>Panicodae</taxon>
        <taxon>Paniceae</taxon>
        <taxon>Melinidinae</taxon>
        <taxon>Urochloa</taxon>
    </lineage>
</organism>
<dbReference type="Gene3D" id="3.30.40.10">
    <property type="entry name" value="Zinc/RING finger domain, C3HC4 (zinc finger)"/>
    <property type="match status" value="1"/>
</dbReference>
<dbReference type="Gene3D" id="3.40.50.410">
    <property type="entry name" value="von Willebrand factor, type A domain"/>
    <property type="match status" value="1"/>
</dbReference>
<gene>
    <name evidence="6" type="ORF">URODEC1_LOCUS28282</name>
</gene>
<sequence length="621" mass="67842">MADADPCAICLGDISRGQAVFVAECSHTFHHRCISDSVAHGNRDCPLCKATWRDLPAVDPVPGPAMPPPRAYADDEPVAQTAVQAQADGQAAANVGGMTLKTHCEFPAIARDASRDNFAVLVHARAPCPSAIDAEEEAPRAPLDLVTVLDVSGSMAGNKLALLKRAMRFVIDNLGPNDRLSVVSFSDGADRIIRLTRMSDDGKASANLAVDSLVAGGCTDIGNGLGVASEVLADRRYRNAVTSVILLSDGQDTCMTDRRNFTRLVPRPFRAAGSRPGPIHTFGFGTDHDAAAMHTIAEVTGGTFSFIENLAVIQDSFAQCIGGLLSVVAQRARIAVECVHPGVRVREVKSGRYESRIDDDGRAATVDVGELYAEEERRFLLFVDVPVAEDAEDVTRLVKVRCTYRDVTAGRAADVAGDEAVVQRPAEVTDPQVSVEVERERVRVAAAEEIVAARAAAERGAFEEAGRILQRQRYSVQRTRERQRALVTRLDDEEEDEADDEMLDGLEEELEDLEECMEDGAEYERTGRARMLKGINSHAQQRASFVAIRKSKRKCGAFLRSGRPRDSDRDRERDRDRRAPQPYMTTAMQSMLKKSQKSREKQQTSSPPPAKRKRGDNTSSK</sequence>
<dbReference type="SMART" id="SM00327">
    <property type="entry name" value="VWA"/>
    <property type="match status" value="1"/>
</dbReference>
<keyword evidence="1" id="KW-0863">Zinc-finger</keyword>
<dbReference type="SUPFAM" id="SSF53300">
    <property type="entry name" value="vWA-like"/>
    <property type="match status" value="1"/>
</dbReference>
<dbReference type="SMART" id="SM00184">
    <property type="entry name" value="RING"/>
    <property type="match status" value="1"/>
</dbReference>
<evidence type="ECO:0000313" key="6">
    <source>
        <dbReference type="EMBL" id="CAL4933715.1"/>
    </source>
</evidence>
<dbReference type="PROSITE" id="PS50234">
    <property type="entry name" value="VWFA"/>
    <property type="match status" value="1"/>
</dbReference>
<keyword evidence="1" id="KW-0862">Zinc</keyword>
<feature type="compositionally biased region" description="Basic and acidic residues" evidence="3">
    <location>
        <begin position="563"/>
        <end position="579"/>
    </location>
</feature>
<dbReference type="InterPro" id="IPR001841">
    <property type="entry name" value="Znf_RING"/>
</dbReference>
<keyword evidence="2" id="KW-0175">Coiled coil</keyword>
<dbReference type="InterPro" id="IPR051266">
    <property type="entry name" value="CLCR"/>
</dbReference>
<protein>
    <submittedName>
        <fullName evidence="6">Uncharacterized protein</fullName>
    </submittedName>
</protein>
<evidence type="ECO:0000256" key="1">
    <source>
        <dbReference type="PROSITE-ProRule" id="PRU00175"/>
    </source>
</evidence>
<keyword evidence="1" id="KW-0479">Metal-binding</keyword>
<dbReference type="PANTHER" id="PTHR10579">
    <property type="entry name" value="CALCIUM-ACTIVATED CHLORIDE CHANNEL REGULATOR"/>
    <property type="match status" value="1"/>
</dbReference>
<dbReference type="InterPro" id="IPR002035">
    <property type="entry name" value="VWF_A"/>
</dbReference>
<dbReference type="PROSITE" id="PS50089">
    <property type="entry name" value="ZF_RING_2"/>
    <property type="match status" value="1"/>
</dbReference>
<dbReference type="Proteomes" id="UP001497457">
    <property type="component" value="Chromosome 15b"/>
</dbReference>
<evidence type="ECO:0000259" key="5">
    <source>
        <dbReference type="PROSITE" id="PS50234"/>
    </source>
</evidence>
<dbReference type="EMBL" id="OZ075125">
    <property type="protein sequence ID" value="CAL4933715.1"/>
    <property type="molecule type" value="Genomic_DNA"/>
</dbReference>
<proteinExistence type="predicted"/>
<keyword evidence="7" id="KW-1185">Reference proteome</keyword>
<feature type="domain" description="RING-type" evidence="4">
    <location>
        <begin position="7"/>
        <end position="49"/>
    </location>
</feature>
<accession>A0ABC8Y0J3</accession>
<dbReference type="InterPro" id="IPR036465">
    <property type="entry name" value="vWFA_dom_sf"/>
</dbReference>
<feature type="coiled-coil region" evidence="2">
    <location>
        <begin position="476"/>
        <end position="526"/>
    </location>
</feature>
<evidence type="ECO:0000256" key="2">
    <source>
        <dbReference type="SAM" id="Coils"/>
    </source>
</evidence>
<feature type="region of interest" description="Disordered" evidence="3">
    <location>
        <begin position="556"/>
        <end position="621"/>
    </location>
</feature>
<reference evidence="6" key="1">
    <citation type="submission" date="2024-10" db="EMBL/GenBank/DDBJ databases">
        <authorList>
            <person name="Ryan C."/>
        </authorList>
    </citation>
    <scope>NUCLEOTIDE SEQUENCE [LARGE SCALE GENOMIC DNA]</scope>
</reference>
<dbReference type="PANTHER" id="PTHR10579:SF132">
    <property type="entry name" value="OS10G0464800 PROTEIN"/>
    <property type="match status" value="1"/>
</dbReference>
<evidence type="ECO:0000256" key="3">
    <source>
        <dbReference type="SAM" id="MobiDB-lite"/>
    </source>
</evidence>